<dbReference type="EMBL" id="BMPT01000014">
    <property type="protein sequence ID" value="GGM34458.1"/>
    <property type="molecule type" value="Genomic_DNA"/>
</dbReference>
<keyword evidence="2" id="KW-1003">Cell membrane</keyword>
<feature type="transmembrane region" description="Helical" evidence="6">
    <location>
        <begin position="21"/>
        <end position="44"/>
    </location>
</feature>
<feature type="transmembrane region" description="Helical" evidence="6">
    <location>
        <begin position="217"/>
        <end position="236"/>
    </location>
</feature>
<dbReference type="InterPro" id="IPR020846">
    <property type="entry name" value="MFS_dom"/>
</dbReference>
<evidence type="ECO:0000313" key="9">
    <source>
        <dbReference type="Proteomes" id="UP000655589"/>
    </source>
</evidence>
<feature type="transmembrane region" description="Helical" evidence="6">
    <location>
        <begin position="113"/>
        <end position="134"/>
    </location>
</feature>
<evidence type="ECO:0000256" key="6">
    <source>
        <dbReference type="SAM" id="Phobius"/>
    </source>
</evidence>
<proteinExistence type="predicted"/>
<evidence type="ECO:0000256" key="1">
    <source>
        <dbReference type="ARBA" id="ARBA00004651"/>
    </source>
</evidence>
<dbReference type="InterPro" id="IPR036259">
    <property type="entry name" value="MFS_trans_sf"/>
</dbReference>
<sequence>MTAPGHHPAPWQPGAVRDAAGGLLALGLATFVAITTELVPVGLLPVISADLSVAESTAGLLVTAYAVMVAVLAVPLTTATRRLPRKAVLLGSLTVYTLSNVLVALAPTFAVVAVARALGGASHAVFFSVSIGYASRLVRPHLAGRALALVTLGASAGFVLGVPLSTSLGTAVGWRTAFVVLAGACALSGVLTALLLPPVPGGGAPPDDGARGARRSALAGATSANALVYLGHYTVYTYVSVLLLGAGLAAVAVGPALLVIGGLGLLGAAYAAARLDARLRQTTVVTLVVVGGGVLALGVAYPGTVGTLVAAAVWSIGFGAVAAVFQTAAIRTRGASPDVVGALVNASANIGIGGGAALGALVLDGAGRGAVPYAGAVLVGAALLVVLLARRAFPGVRDEAQGRPHA</sequence>
<evidence type="ECO:0000313" key="8">
    <source>
        <dbReference type="EMBL" id="GGM34458.1"/>
    </source>
</evidence>
<evidence type="ECO:0000256" key="5">
    <source>
        <dbReference type="ARBA" id="ARBA00023136"/>
    </source>
</evidence>
<feature type="transmembrane region" description="Helical" evidence="6">
    <location>
        <begin position="242"/>
        <end position="272"/>
    </location>
</feature>
<dbReference type="InterPro" id="IPR011701">
    <property type="entry name" value="MFS"/>
</dbReference>
<feature type="transmembrane region" description="Helical" evidence="6">
    <location>
        <begin position="308"/>
        <end position="330"/>
    </location>
</feature>
<keyword evidence="9" id="KW-1185">Reference proteome</keyword>
<evidence type="ECO:0000256" key="4">
    <source>
        <dbReference type="ARBA" id="ARBA00022989"/>
    </source>
</evidence>
<keyword evidence="3 6" id="KW-0812">Transmembrane</keyword>
<accession>A0A8H9L7D1</accession>
<feature type="transmembrane region" description="Helical" evidence="6">
    <location>
        <begin position="369"/>
        <end position="389"/>
    </location>
</feature>
<dbReference type="InterPro" id="IPR050189">
    <property type="entry name" value="MFS_Efflux_Transporters"/>
</dbReference>
<dbReference type="GO" id="GO:0022857">
    <property type="term" value="F:transmembrane transporter activity"/>
    <property type="evidence" value="ECO:0007669"/>
    <property type="project" value="InterPro"/>
</dbReference>
<evidence type="ECO:0000259" key="7">
    <source>
        <dbReference type="PROSITE" id="PS50850"/>
    </source>
</evidence>
<dbReference type="PANTHER" id="PTHR43124:SF3">
    <property type="entry name" value="CHLORAMPHENICOL EFFLUX PUMP RV0191"/>
    <property type="match status" value="1"/>
</dbReference>
<evidence type="ECO:0000256" key="3">
    <source>
        <dbReference type="ARBA" id="ARBA00022692"/>
    </source>
</evidence>
<feature type="domain" description="Major facilitator superfamily (MFS) profile" evidence="7">
    <location>
        <begin position="22"/>
        <end position="393"/>
    </location>
</feature>
<keyword evidence="5 6" id="KW-0472">Membrane</keyword>
<dbReference type="SUPFAM" id="SSF103473">
    <property type="entry name" value="MFS general substrate transporter"/>
    <property type="match status" value="1"/>
</dbReference>
<comment type="caution">
    <text evidence="8">The sequence shown here is derived from an EMBL/GenBank/DDBJ whole genome shotgun (WGS) entry which is preliminary data.</text>
</comment>
<dbReference type="AlphaFoldDB" id="A0A8H9L7D1"/>
<dbReference type="PANTHER" id="PTHR43124">
    <property type="entry name" value="PURINE EFFLUX PUMP PBUE"/>
    <property type="match status" value="1"/>
</dbReference>
<keyword evidence="4 6" id="KW-1133">Transmembrane helix</keyword>
<dbReference type="CDD" id="cd17324">
    <property type="entry name" value="MFS_NepI_like"/>
    <property type="match status" value="1"/>
</dbReference>
<reference evidence="8" key="2">
    <citation type="submission" date="2020-09" db="EMBL/GenBank/DDBJ databases">
        <authorList>
            <person name="Sun Q."/>
            <person name="Ohkuma M."/>
        </authorList>
    </citation>
    <scope>NUCLEOTIDE SEQUENCE</scope>
    <source>
        <strain evidence="8">JCM 3051</strain>
    </source>
</reference>
<dbReference type="GO" id="GO:0005886">
    <property type="term" value="C:plasma membrane"/>
    <property type="evidence" value="ECO:0007669"/>
    <property type="project" value="UniProtKB-SubCell"/>
</dbReference>
<feature type="transmembrane region" description="Helical" evidence="6">
    <location>
        <begin position="56"/>
        <end position="76"/>
    </location>
</feature>
<dbReference type="PROSITE" id="PS50850">
    <property type="entry name" value="MFS"/>
    <property type="match status" value="1"/>
</dbReference>
<dbReference type="Gene3D" id="1.20.1250.20">
    <property type="entry name" value="MFS general substrate transporter like domains"/>
    <property type="match status" value="1"/>
</dbReference>
<name>A0A8H9L7D1_9MICO</name>
<dbReference type="Pfam" id="PF07690">
    <property type="entry name" value="MFS_1"/>
    <property type="match status" value="1"/>
</dbReference>
<feature type="transmembrane region" description="Helical" evidence="6">
    <location>
        <begin position="284"/>
        <end position="302"/>
    </location>
</feature>
<reference evidence="8" key="1">
    <citation type="journal article" date="2014" name="Int. J. Syst. Evol. Microbiol.">
        <title>Complete genome sequence of Corynebacterium casei LMG S-19264T (=DSM 44701T), isolated from a smear-ripened cheese.</title>
        <authorList>
            <consortium name="US DOE Joint Genome Institute (JGI-PGF)"/>
            <person name="Walter F."/>
            <person name="Albersmeier A."/>
            <person name="Kalinowski J."/>
            <person name="Ruckert C."/>
        </authorList>
    </citation>
    <scope>NUCLEOTIDE SEQUENCE</scope>
    <source>
        <strain evidence="8">JCM 3051</strain>
    </source>
</reference>
<evidence type="ECO:0000256" key="2">
    <source>
        <dbReference type="ARBA" id="ARBA00022475"/>
    </source>
</evidence>
<dbReference type="Proteomes" id="UP000655589">
    <property type="component" value="Unassembled WGS sequence"/>
</dbReference>
<feature type="transmembrane region" description="Helical" evidence="6">
    <location>
        <begin position="342"/>
        <end position="363"/>
    </location>
</feature>
<comment type="subcellular location">
    <subcellularLocation>
        <location evidence="1">Cell membrane</location>
        <topology evidence="1">Multi-pass membrane protein</topology>
    </subcellularLocation>
</comment>
<feature type="transmembrane region" description="Helical" evidence="6">
    <location>
        <begin position="176"/>
        <end position="196"/>
    </location>
</feature>
<dbReference type="RefSeq" id="WP_171104635.1">
    <property type="nucleotide sequence ID" value="NZ_BMPT01000014.1"/>
</dbReference>
<protein>
    <submittedName>
        <fullName evidence="8">MFS transporter</fullName>
    </submittedName>
</protein>
<organism evidence="8 9">
    <name type="scientific">Promicromonospora citrea</name>
    <dbReference type="NCBI Taxonomy" id="43677"/>
    <lineage>
        <taxon>Bacteria</taxon>
        <taxon>Bacillati</taxon>
        <taxon>Actinomycetota</taxon>
        <taxon>Actinomycetes</taxon>
        <taxon>Micrococcales</taxon>
        <taxon>Promicromonosporaceae</taxon>
        <taxon>Promicromonospora</taxon>
    </lineage>
</organism>
<gene>
    <name evidence="8" type="ORF">GCM10010102_32520</name>
</gene>
<feature type="transmembrane region" description="Helical" evidence="6">
    <location>
        <begin position="88"/>
        <end position="107"/>
    </location>
</feature>
<feature type="transmembrane region" description="Helical" evidence="6">
    <location>
        <begin position="146"/>
        <end position="164"/>
    </location>
</feature>